<comment type="function">
    <text evidence="1">Site-specific tyrosine recombinase, which acts by catalyzing the cutting and rejoining of the recombining DNA molecules.</text>
</comment>
<dbReference type="Proteomes" id="UP000280696">
    <property type="component" value="Unassembled WGS sequence"/>
</dbReference>
<evidence type="ECO:0000313" key="10">
    <source>
        <dbReference type="Proteomes" id="UP000280696"/>
    </source>
</evidence>
<dbReference type="PROSITE" id="PS51898">
    <property type="entry name" value="TYR_RECOMBINASE"/>
    <property type="match status" value="1"/>
</dbReference>
<dbReference type="CDD" id="cd01189">
    <property type="entry name" value="INT_ICEBs1_C_like"/>
    <property type="match status" value="1"/>
</dbReference>
<dbReference type="Gene3D" id="1.10.150.130">
    <property type="match status" value="1"/>
</dbReference>
<dbReference type="InterPro" id="IPR050090">
    <property type="entry name" value="Tyrosine_recombinase_XerCD"/>
</dbReference>
<dbReference type="SUPFAM" id="SSF56349">
    <property type="entry name" value="DNA breaking-rejoining enzymes"/>
    <property type="match status" value="1"/>
</dbReference>
<accession>A0A3A9AG46</accession>
<keyword evidence="5" id="KW-0233">DNA recombination</keyword>
<proteinExistence type="inferred from homology"/>
<evidence type="ECO:0000256" key="4">
    <source>
        <dbReference type="ARBA" id="ARBA00023125"/>
    </source>
</evidence>
<feature type="domain" description="Tyr recombinase" evidence="7">
    <location>
        <begin position="170"/>
        <end position="352"/>
    </location>
</feature>
<feature type="domain" description="Core-binding (CB)" evidence="8">
    <location>
        <begin position="60"/>
        <end position="148"/>
    </location>
</feature>
<dbReference type="Gene3D" id="1.10.443.10">
    <property type="entry name" value="Intergrase catalytic core"/>
    <property type="match status" value="1"/>
</dbReference>
<evidence type="ECO:0000313" key="9">
    <source>
        <dbReference type="EMBL" id="RKI90482.1"/>
    </source>
</evidence>
<sequence length="369" mass="43075">MPAYKYTLKDGKTTRWYANFYYMDWTGTRKHICKRGFKTQREAKEYERSFMDQQSNTSDILFSSLVENYLEDMSHRLKPTTMENKHFIIERKLLPYFGNLKVCDIDTIKIRKWQNEMISYLDEDGKPFSQTYLKTINNQLSALMNYATAHYRLSYNPCKAAGSIGKSKADEMNIWTQKQYELFSSNIQKSSVKLAFDILFYTGMRSGELLALTPADILPTKRIDINKNYAKVKGEDLFLDPKTPKAKRCISIPDFLYDDITKYISMLYGIENNDRMFYFTKSALDKEIKRIAKKAGLPRIRVHDLRHSHASMLIDMGFAPLEIADRLGHESVKTTLDTYSHLYPDKDQQLADRLNQFRRTASPTAEENS</sequence>
<dbReference type="Pfam" id="PF14659">
    <property type="entry name" value="Phage_int_SAM_3"/>
    <property type="match status" value="1"/>
</dbReference>
<dbReference type="InterPro" id="IPR004107">
    <property type="entry name" value="Integrase_SAM-like_N"/>
</dbReference>
<evidence type="ECO:0000256" key="6">
    <source>
        <dbReference type="PROSITE-ProRule" id="PRU01248"/>
    </source>
</evidence>
<dbReference type="GO" id="GO:0003677">
    <property type="term" value="F:DNA binding"/>
    <property type="evidence" value="ECO:0007669"/>
    <property type="project" value="UniProtKB-UniRule"/>
</dbReference>
<comment type="similarity">
    <text evidence="2">Belongs to the 'phage' integrase family.</text>
</comment>
<evidence type="ECO:0000256" key="3">
    <source>
        <dbReference type="ARBA" id="ARBA00022908"/>
    </source>
</evidence>
<keyword evidence="10" id="KW-1185">Reference proteome</keyword>
<evidence type="ECO:0000259" key="7">
    <source>
        <dbReference type="PROSITE" id="PS51898"/>
    </source>
</evidence>
<comment type="caution">
    <text evidence="9">The sequence shown here is derived from an EMBL/GenBank/DDBJ whole genome shotgun (WGS) entry which is preliminary data.</text>
</comment>
<dbReference type="InterPro" id="IPR011010">
    <property type="entry name" value="DNA_brk_join_enz"/>
</dbReference>
<dbReference type="InterPro" id="IPR044068">
    <property type="entry name" value="CB"/>
</dbReference>
<dbReference type="Pfam" id="PF14657">
    <property type="entry name" value="Arm-DNA-bind_4"/>
    <property type="match status" value="1"/>
</dbReference>
<keyword evidence="4 6" id="KW-0238">DNA-binding</keyword>
<dbReference type="PANTHER" id="PTHR30349">
    <property type="entry name" value="PHAGE INTEGRASE-RELATED"/>
    <property type="match status" value="1"/>
</dbReference>
<reference evidence="9 10" key="1">
    <citation type="submission" date="2018-09" db="EMBL/GenBank/DDBJ databases">
        <title>Murine metabolic-syndrome-specific gut microbial biobank.</title>
        <authorList>
            <person name="Liu C."/>
        </authorList>
    </citation>
    <scope>NUCLEOTIDE SEQUENCE [LARGE SCALE GENOMIC DNA]</scope>
    <source>
        <strain evidence="9 10">0.1xD8-82</strain>
    </source>
</reference>
<evidence type="ECO:0000256" key="5">
    <source>
        <dbReference type="ARBA" id="ARBA00023172"/>
    </source>
</evidence>
<protein>
    <submittedName>
        <fullName evidence="9">Site-specific integrase</fullName>
    </submittedName>
</protein>
<dbReference type="GO" id="GO:0015074">
    <property type="term" value="P:DNA integration"/>
    <property type="evidence" value="ECO:0007669"/>
    <property type="project" value="UniProtKB-KW"/>
</dbReference>
<dbReference type="AlphaFoldDB" id="A0A3A9AG46"/>
<dbReference type="EMBL" id="RAYQ01000014">
    <property type="protein sequence ID" value="RKI90482.1"/>
    <property type="molecule type" value="Genomic_DNA"/>
</dbReference>
<gene>
    <name evidence="9" type="ORF">D7V94_13725</name>
</gene>
<dbReference type="PROSITE" id="PS51900">
    <property type="entry name" value="CB"/>
    <property type="match status" value="1"/>
</dbReference>
<evidence type="ECO:0000256" key="1">
    <source>
        <dbReference type="ARBA" id="ARBA00003283"/>
    </source>
</evidence>
<evidence type="ECO:0000259" key="8">
    <source>
        <dbReference type="PROSITE" id="PS51900"/>
    </source>
</evidence>
<dbReference type="RefSeq" id="WP_120470710.1">
    <property type="nucleotide sequence ID" value="NZ_RAYQ01000014.1"/>
</dbReference>
<keyword evidence="3" id="KW-0229">DNA integration</keyword>
<evidence type="ECO:0000256" key="2">
    <source>
        <dbReference type="ARBA" id="ARBA00008857"/>
    </source>
</evidence>
<dbReference type="PANTHER" id="PTHR30349:SF64">
    <property type="entry name" value="PROPHAGE INTEGRASE INTD-RELATED"/>
    <property type="match status" value="1"/>
</dbReference>
<organism evidence="9 10">
    <name type="scientific">Parablautia intestinalis</name>
    <dbReference type="NCBI Taxonomy" id="2320100"/>
    <lineage>
        <taxon>Bacteria</taxon>
        <taxon>Bacillati</taxon>
        <taxon>Bacillota</taxon>
        <taxon>Clostridia</taxon>
        <taxon>Lachnospirales</taxon>
        <taxon>Lachnospiraceae</taxon>
        <taxon>Parablautia</taxon>
    </lineage>
</organism>
<dbReference type="OrthoDB" id="9803188at2"/>
<dbReference type="GO" id="GO:0006310">
    <property type="term" value="P:DNA recombination"/>
    <property type="evidence" value="ECO:0007669"/>
    <property type="project" value="UniProtKB-KW"/>
</dbReference>
<dbReference type="InterPro" id="IPR028259">
    <property type="entry name" value="AP2-like_int_N"/>
</dbReference>
<dbReference type="InterPro" id="IPR002104">
    <property type="entry name" value="Integrase_catalytic"/>
</dbReference>
<dbReference type="InterPro" id="IPR010998">
    <property type="entry name" value="Integrase_recombinase_N"/>
</dbReference>
<name>A0A3A9AG46_9FIRM</name>
<dbReference type="InterPro" id="IPR013762">
    <property type="entry name" value="Integrase-like_cat_sf"/>
</dbReference>
<dbReference type="Pfam" id="PF00589">
    <property type="entry name" value="Phage_integrase"/>
    <property type="match status" value="1"/>
</dbReference>